<feature type="transmembrane region" description="Helical" evidence="4">
    <location>
        <begin position="40"/>
        <end position="61"/>
    </location>
</feature>
<dbReference type="EMBL" id="RJKX01000014">
    <property type="protein sequence ID" value="ROP90771.1"/>
    <property type="molecule type" value="Genomic_DNA"/>
</dbReference>
<comment type="caution">
    <text evidence="6">The sequence shown here is derived from an EMBL/GenBank/DDBJ whole genome shotgun (WGS) entry which is preliminary data.</text>
</comment>
<feature type="domain" description="Major facilitator superfamily (MFS) profile" evidence="5">
    <location>
        <begin position="8"/>
        <end position="399"/>
    </location>
</feature>
<name>A0A3N1LCK7_9PROT</name>
<dbReference type="RefSeq" id="WP_123690169.1">
    <property type="nucleotide sequence ID" value="NZ_AP019700.1"/>
</dbReference>
<feature type="transmembrane region" description="Helical" evidence="4">
    <location>
        <begin position="309"/>
        <end position="333"/>
    </location>
</feature>
<reference evidence="6 7" key="1">
    <citation type="submission" date="2018-11" db="EMBL/GenBank/DDBJ databases">
        <title>Genomic Encyclopedia of Type Strains, Phase IV (KMG-IV): sequencing the most valuable type-strain genomes for metagenomic binning, comparative biology and taxonomic classification.</title>
        <authorList>
            <person name="Goeker M."/>
        </authorList>
    </citation>
    <scope>NUCLEOTIDE SEQUENCE [LARGE SCALE GENOMIC DNA]</scope>
    <source>
        <strain evidence="6 7">DSM 5900</strain>
    </source>
</reference>
<evidence type="ECO:0000256" key="3">
    <source>
        <dbReference type="ARBA" id="ARBA00023136"/>
    </source>
</evidence>
<dbReference type="GO" id="GO:0022857">
    <property type="term" value="F:transmembrane transporter activity"/>
    <property type="evidence" value="ECO:0007669"/>
    <property type="project" value="InterPro"/>
</dbReference>
<feature type="transmembrane region" description="Helical" evidence="4">
    <location>
        <begin position="136"/>
        <end position="155"/>
    </location>
</feature>
<dbReference type="CDD" id="cd17355">
    <property type="entry name" value="MFS_YcxA_like"/>
    <property type="match status" value="1"/>
</dbReference>
<feature type="transmembrane region" description="Helical" evidence="4">
    <location>
        <begin position="220"/>
        <end position="241"/>
    </location>
</feature>
<feature type="transmembrane region" description="Helical" evidence="4">
    <location>
        <begin position="167"/>
        <end position="186"/>
    </location>
</feature>
<keyword evidence="3 4" id="KW-0472">Membrane</keyword>
<keyword evidence="2 4" id="KW-1133">Transmembrane helix</keyword>
<feature type="transmembrane region" description="Helical" evidence="4">
    <location>
        <begin position="73"/>
        <end position="95"/>
    </location>
</feature>
<evidence type="ECO:0000313" key="7">
    <source>
        <dbReference type="Proteomes" id="UP000278222"/>
    </source>
</evidence>
<evidence type="ECO:0000256" key="2">
    <source>
        <dbReference type="ARBA" id="ARBA00022989"/>
    </source>
</evidence>
<dbReference type="PANTHER" id="PTHR11360:SF284">
    <property type="entry name" value="EG:103B4.3 PROTEIN-RELATED"/>
    <property type="match status" value="1"/>
</dbReference>
<feature type="transmembrane region" description="Helical" evidence="4">
    <location>
        <begin position="379"/>
        <end position="396"/>
    </location>
</feature>
<dbReference type="Pfam" id="PF07690">
    <property type="entry name" value="MFS_1"/>
    <property type="match status" value="1"/>
</dbReference>
<evidence type="ECO:0000256" key="1">
    <source>
        <dbReference type="ARBA" id="ARBA00022692"/>
    </source>
</evidence>
<accession>A0A3N1LCK7</accession>
<feature type="transmembrane region" description="Helical" evidence="4">
    <location>
        <begin position="101"/>
        <end position="124"/>
    </location>
</feature>
<gene>
    <name evidence="6" type="ORF">EDC65_2630</name>
</gene>
<dbReference type="OrthoDB" id="146345at2"/>
<dbReference type="AlphaFoldDB" id="A0A3N1LCK7"/>
<feature type="transmembrane region" description="Helical" evidence="4">
    <location>
        <begin position="354"/>
        <end position="373"/>
    </location>
</feature>
<evidence type="ECO:0000256" key="4">
    <source>
        <dbReference type="SAM" id="Phobius"/>
    </source>
</evidence>
<evidence type="ECO:0000259" key="5">
    <source>
        <dbReference type="PROSITE" id="PS50850"/>
    </source>
</evidence>
<dbReference type="PROSITE" id="PS50850">
    <property type="entry name" value="MFS"/>
    <property type="match status" value="1"/>
</dbReference>
<protein>
    <submittedName>
        <fullName evidence="6">Putative MFS family arabinose efflux permease</fullName>
    </submittedName>
</protein>
<dbReference type="Proteomes" id="UP000278222">
    <property type="component" value="Unassembled WGS sequence"/>
</dbReference>
<dbReference type="Gene3D" id="1.20.1250.20">
    <property type="entry name" value="MFS general substrate transporter like domains"/>
    <property type="match status" value="1"/>
</dbReference>
<sequence length="407" mass="42264">MRASLRPVLPILIGASVLMTLSMGIRQSLGLFMTPLTRDVAISVSDFTLAIAVQNLAWGFLQPVTGALAVRIGFRPILLVGAALFAGGLCVLAAANGIVMVMLGAGVMLGAALACIAAAMALSVASRAAPPERRSFVLGVVSAAGSLGSFLAAPIGQTMSVEFGWRAGILAFVVLCLGLLPAAWYAGRVDRIVEPRGAGPQFGDTSFGVALKTALSRPAFLVMAGAYFVCGLQLVFLTTHLPSYLAICGMDPMLSAQTLGTIGLFNMMGSLFFGWAGGRWSKPGLLGMIYVLRSIALGFYFAVPPTPAATLVFAAVMGFLWLGVAPLIAGAVVEMFGLRWQAMIQGLAFMSHQVGSFIGAFGGGLIFDAMGSYDLAWRLAVAMGLTAGVLQMLFALRGTSPPRLVAT</sequence>
<keyword evidence="1 4" id="KW-0812">Transmembrane</keyword>
<dbReference type="InterPro" id="IPR050327">
    <property type="entry name" value="Proton-linked_MCT"/>
</dbReference>
<keyword evidence="7" id="KW-1185">Reference proteome</keyword>
<feature type="transmembrane region" description="Helical" evidence="4">
    <location>
        <begin position="285"/>
        <end position="303"/>
    </location>
</feature>
<organism evidence="6 7">
    <name type="scientific">Stella humosa</name>
    <dbReference type="NCBI Taxonomy" id="94"/>
    <lineage>
        <taxon>Bacteria</taxon>
        <taxon>Pseudomonadati</taxon>
        <taxon>Pseudomonadota</taxon>
        <taxon>Alphaproteobacteria</taxon>
        <taxon>Rhodospirillales</taxon>
        <taxon>Stellaceae</taxon>
        <taxon>Stella</taxon>
    </lineage>
</organism>
<dbReference type="SUPFAM" id="SSF103473">
    <property type="entry name" value="MFS general substrate transporter"/>
    <property type="match status" value="1"/>
</dbReference>
<dbReference type="InterPro" id="IPR020846">
    <property type="entry name" value="MFS_dom"/>
</dbReference>
<dbReference type="InterPro" id="IPR036259">
    <property type="entry name" value="MFS_trans_sf"/>
</dbReference>
<dbReference type="PANTHER" id="PTHR11360">
    <property type="entry name" value="MONOCARBOXYLATE TRANSPORTER"/>
    <property type="match status" value="1"/>
</dbReference>
<feature type="transmembrane region" description="Helical" evidence="4">
    <location>
        <begin position="253"/>
        <end position="273"/>
    </location>
</feature>
<evidence type="ECO:0000313" key="6">
    <source>
        <dbReference type="EMBL" id="ROP90771.1"/>
    </source>
</evidence>
<dbReference type="InterPro" id="IPR011701">
    <property type="entry name" value="MFS"/>
</dbReference>
<proteinExistence type="predicted"/>